<dbReference type="STRING" id="767817.Desgi_4010"/>
<dbReference type="AlphaFoldDB" id="R4KKV3"/>
<name>R4KKV3_9FIRM</name>
<proteinExistence type="predicted"/>
<feature type="transmembrane region" description="Helical" evidence="1">
    <location>
        <begin position="141"/>
        <end position="160"/>
    </location>
</feature>
<feature type="transmembrane region" description="Helical" evidence="1">
    <location>
        <begin position="7"/>
        <end position="26"/>
    </location>
</feature>
<dbReference type="HOGENOM" id="CLU_1608005_0_0_9"/>
<evidence type="ECO:0000313" key="2">
    <source>
        <dbReference type="EMBL" id="AGL03289.1"/>
    </source>
</evidence>
<evidence type="ECO:0000256" key="1">
    <source>
        <dbReference type="SAM" id="Phobius"/>
    </source>
</evidence>
<gene>
    <name evidence="2" type="ORF">Desgi_4010</name>
</gene>
<keyword evidence="1" id="KW-0812">Transmembrane</keyword>
<keyword evidence="3" id="KW-1185">Reference proteome</keyword>
<feature type="transmembrane region" description="Helical" evidence="1">
    <location>
        <begin position="32"/>
        <end position="52"/>
    </location>
</feature>
<dbReference type="eggNOG" id="ENOG5032X8R">
    <property type="taxonomic scope" value="Bacteria"/>
</dbReference>
<dbReference type="Proteomes" id="UP000013520">
    <property type="component" value="Chromosome"/>
</dbReference>
<keyword evidence="1" id="KW-1133">Transmembrane helix</keyword>
<dbReference type="RefSeq" id="WP_006523806.1">
    <property type="nucleotide sequence ID" value="NC_021184.1"/>
</dbReference>
<feature type="transmembrane region" description="Helical" evidence="1">
    <location>
        <begin position="106"/>
        <end position="129"/>
    </location>
</feature>
<keyword evidence="1" id="KW-0472">Membrane</keyword>
<protein>
    <submittedName>
        <fullName evidence="2">Uncharacterized protein</fullName>
    </submittedName>
</protein>
<organism evidence="2 3">
    <name type="scientific">Desulfoscipio gibsoniae DSM 7213</name>
    <dbReference type="NCBI Taxonomy" id="767817"/>
    <lineage>
        <taxon>Bacteria</taxon>
        <taxon>Bacillati</taxon>
        <taxon>Bacillota</taxon>
        <taxon>Clostridia</taxon>
        <taxon>Eubacteriales</taxon>
        <taxon>Desulfallaceae</taxon>
        <taxon>Desulfoscipio</taxon>
    </lineage>
</organism>
<dbReference type="OrthoDB" id="2085510at2"/>
<dbReference type="KEGG" id="dgi:Desgi_4010"/>
<evidence type="ECO:0000313" key="3">
    <source>
        <dbReference type="Proteomes" id="UP000013520"/>
    </source>
</evidence>
<feature type="transmembrane region" description="Helical" evidence="1">
    <location>
        <begin position="64"/>
        <end position="86"/>
    </location>
</feature>
<accession>R4KKV3</accession>
<dbReference type="EMBL" id="CP003273">
    <property type="protein sequence ID" value="AGL03289.1"/>
    <property type="molecule type" value="Genomic_DNA"/>
</dbReference>
<sequence length="166" mass="19419">MKQIKLYNVIFPAWFLLFFFPPIVIITLIGNLLIDSLVILVCFFIFKLGNILELDLKRFYKQSILKVWMFGFLADIIGASILFFISNTGLPHEVISAINYDPFSNPVAIIIMVFAMLVSSLFIFIFNYKFTWKKIIIEKQLRFKLAITIAIITTPWAFLLPTKWFY</sequence>
<reference evidence="2 3" key="1">
    <citation type="submission" date="2012-01" db="EMBL/GenBank/DDBJ databases">
        <title>Complete sequence of Desulfotomaculum gibsoniae DSM 7213.</title>
        <authorList>
            <consortium name="US DOE Joint Genome Institute"/>
            <person name="Lucas S."/>
            <person name="Han J."/>
            <person name="Lapidus A."/>
            <person name="Cheng J.-F."/>
            <person name="Goodwin L."/>
            <person name="Pitluck S."/>
            <person name="Peters L."/>
            <person name="Ovchinnikova G."/>
            <person name="Teshima H."/>
            <person name="Detter J.C."/>
            <person name="Han C."/>
            <person name="Tapia R."/>
            <person name="Land M."/>
            <person name="Hauser L."/>
            <person name="Kyrpides N."/>
            <person name="Ivanova N."/>
            <person name="Pagani I."/>
            <person name="Parshina S."/>
            <person name="Plugge C."/>
            <person name="Muyzer G."/>
            <person name="Kuever J."/>
            <person name="Ivanova A."/>
            <person name="Nazina T."/>
            <person name="Klenk H.-P."/>
            <person name="Brambilla E."/>
            <person name="Spring S."/>
            <person name="Stams A.F."/>
            <person name="Woyke T."/>
        </authorList>
    </citation>
    <scope>NUCLEOTIDE SEQUENCE [LARGE SCALE GENOMIC DNA]</scope>
    <source>
        <strain evidence="2 3">DSM 7213</strain>
    </source>
</reference>